<evidence type="ECO:0000256" key="1">
    <source>
        <dbReference type="PIRNR" id="PIRNR000897"/>
    </source>
</evidence>
<accession>A0A1T4V7Q9</accession>
<proteinExistence type="inferred from homology"/>
<comment type="similarity">
    <text evidence="1">Belongs to the class A bacterial acid phosphatase family.</text>
</comment>
<dbReference type="SMART" id="SM00014">
    <property type="entry name" value="acidPPc"/>
    <property type="match status" value="1"/>
</dbReference>
<evidence type="ECO:0000313" key="4">
    <source>
        <dbReference type="Proteomes" id="UP000242432"/>
    </source>
</evidence>
<dbReference type="Pfam" id="PF01569">
    <property type="entry name" value="PAP2"/>
    <property type="match status" value="1"/>
</dbReference>
<keyword evidence="1" id="KW-0378">Hydrolase</keyword>
<dbReference type="EMBL" id="FUXX01000012">
    <property type="protein sequence ID" value="SKA60943.1"/>
    <property type="molecule type" value="Genomic_DNA"/>
</dbReference>
<dbReference type="CDD" id="cd03397">
    <property type="entry name" value="PAP2_acid_phosphatase"/>
    <property type="match status" value="1"/>
</dbReference>
<dbReference type="AlphaFoldDB" id="A0A1T4V7Q9"/>
<dbReference type="PROSITE" id="PS51257">
    <property type="entry name" value="PROKAR_LIPOPROTEIN"/>
    <property type="match status" value="1"/>
</dbReference>
<protein>
    <recommendedName>
        <fullName evidence="1">Acid phosphatase</fullName>
        <ecNumber evidence="1">3.1.3.2</ecNumber>
    </recommendedName>
</protein>
<evidence type="ECO:0000259" key="2">
    <source>
        <dbReference type="SMART" id="SM00014"/>
    </source>
</evidence>
<dbReference type="GO" id="GO:0030288">
    <property type="term" value="C:outer membrane-bounded periplasmic space"/>
    <property type="evidence" value="ECO:0007669"/>
    <property type="project" value="InterPro"/>
</dbReference>
<dbReference type="InterPro" id="IPR000326">
    <property type="entry name" value="PAP2/HPO"/>
</dbReference>
<evidence type="ECO:0000313" key="3">
    <source>
        <dbReference type="EMBL" id="SKA60943.1"/>
    </source>
</evidence>
<dbReference type="SUPFAM" id="SSF48317">
    <property type="entry name" value="Acid phosphatase/Vanadium-dependent haloperoxidase"/>
    <property type="match status" value="1"/>
</dbReference>
<gene>
    <name evidence="3" type="ORF">SAMN02745213_00985</name>
</gene>
<comment type="catalytic activity">
    <reaction evidence="1">
        <text>a phosphate monoester + H2O = an alcohol + phosphate</text>
        <dbReference type="Rhea" id="RHEA:15017"/>
        <dbReference type="ChEBI" id="CHEBI:15377"/>
        <dbReference type="ChEBI" id="CHEBI:30879"/>
        <dbReference type="ChEBI" id="CHEBI:43474"/>
        <dbReference type="ChEBI" id="CHEBI:67140"/>
        <dbReference type="EC" id="3.1.3.2"/>
    </reaction>
</comment>
<keyword evidence="4" id="KW-1185">Reference proteome</keyword>
<sequence length="263" mass="29897">MLVESFRKFIRISIPLAAGLILSACATHTAKLPPSLEDLKPDRPGWYPQFEDKAQYPDFVELFPAPPAENSPIFANDKKVFKDTRKLKGTQVWYDAAKFARIDPEVLIEYFSPVMSRKITKEETPWTYYIIARIIADVAGSGTRDIKHHYKRVRPFVYFNTGTCSTKEDEEAHRKSYSYPSSHAAYGQALALILTEIDPANQAKIAKKGIEYGQFRVVCGFHWDSDVNLGRLVASHVVARLHTNMEFIEALKNAKAEFGHQTR</sequence>
<name>A0A1T4V7Q9_9GAMM</name>
<dbReference type="RefSeq" id="WP_078928505.1">
    <property type="nucleotide sequence ID" value="NZ_FUXX01000012.1"/>
</dbReference>
<dbReference type="Proteomes" id="UP000242432">
    <property type="component" value="Unassembled WGS sequence"/>
</dbReference>
<dbReference type="InterPro" id="IPR036938">
    <property type="entry name" value="PAP2/HPO_sf"/>
</dbReference>
<dbReference type="EC" id="3.1.3.2" evidence="1"/>
<organism evidence="3 4">
    <name type="scientific">Succinivibrio dextrinosolvens DSM 3072</name>
    <dbReference type="NCBI Taxonomy" id="1123324"/>
    <lineage>
        <taxon>Bacteria</taxon>
        <taxon>Pseudomonadati</taxon>
        <taxon>Pseudomonadota</taxon>
        <taxon>Gammaproteobacteria</taxon>
        <taxon>Aeromonadales</taxon>
        <taxon>Succinivibrionaceae</taxon>
        <taxon>Succinivibrio</taxon>
    </lineage>
</organism>
<dbReference type="PRINTS" id="PR00483">
    <property type="entry name" value="BACPHPHTASE"/>
</dbReference>
<dbReference type="InterPro" id="IPR001011">
    <property type="entry name" value="Acid_Pase_classA_bac"/>
</dbReference>
<dbReference type="Gene3D" id="1.20.144.10">
    <property type="entry name" value="Phosphatidic acid phosphatase type 2/haloperoxidase"/>
    <property type="match status" value="1"/>
</dbReference>
<reference evidence="4" key="1">
    <citation type="submission" date="2017-02" db="EMBL/GenBank/DDBJ databases">
        <authorList>
            <person name="Varghese N."/>
            <person name="Submissions S."/>
        </authorList>
    </citation>
    <scope>NUCLEOTIDE SEQUENCE [LARGE SCALE GENOMIC DNA]</scope>
    <source>
        <strain evidence="4">DSM 3072</strain>
    </source>
</reference>
<dbReference type="PIRSF" id="PIRSF000897">
    <property type="entry name" value="Acid_Ptase_ClsA"/>
    <property type="match status" value="1"/>
</dbReference>
<dbReference type="GO" id="GO:0003993">
    <property type="term" value="F:acid phosphatase activity"/>
    <property type="evidence" value="ECO:0007669"/>
    <property type="project" value="UniProtKB-EC"/>
</dbReference>
<feature type="domain" description="Phosphatidic acid phosphatase type 2/haloperoxidase" evidence="2">
    <location>
        <begin position="129"/>
        <end position="242"/>
    </location>
</feature>